<name>A0A2B7XY95_9EURO</name>
<gene>
    <name evidence="1" type="ORF">AJ79_03269</name>
</gene>
<evidence type="ECO:0000313" key="2">
    <source>
        <dbReference type="Proteomes" id="UP000223968"/>
    </source>
</evidence>
<dbReference type="AlphaFoldDB" id="A0A2B7XY95"/>
<organism evidence="1 2">
    <name type="scientific">Helicocarpus griseus UAMH5409</name>
    <dbReference type="NCBI Taxonomy" id="1447875"/>
    <lineage>
        <taxon>Eukaryota</taxon>
        <taxon>Fungi</taxon>
        <taxon>Dikarya</taxon>
        <taxon>Ascomycota</taxon>
        <taxon>Pezizomycotina</taxon>
        <taxon>Eurotiomycetes</taxon>
        <taxon>Eurotiomycetidae</taxon>
        <taxon>Onygenales</taxon>
        <taxon>Ajellomycetaceae</taxon>
        <taxon>Helicocarpus</taxon>
    </lineage>
</organism>
<evidence type="ECO:0000313" key="1">
    <source>
        <dbReference type="EMBL" id="PGH14000.1"/>
    </source>
</evidence>
<accession>A0A2B7XY95</accession>
<dbReference type="Proteomes" id="UP000223968">
    <property type="component" value="Unassembled WGS sequence"/>
</dbReference>
<comment type="caution">
    <text evidence="1">The sequence shown here is derived from an EMBL/GenBank/DDBJ whole genome shotgun (WGS) entry which is preliminary data.</text>
</comment>
<keyword evidence="2" id="KW-1185">Reference proteome</keyword>
<dbReference type="OrthoDB" id="5273928at2759"/>
<proteinExistence type="predicted"/>
<dbReference type="EMBL" id="PDNB01000039">
    <property type="protein sequence ID" value="PGH14000.1"/>
    <property type="molecule type" value="Genomic_DNA"/>
</dbReference>
<protein>
    <submittedName>
        <fullName evidence="1">Uncharacterized protein</fullName>
    </submittedName>
</protein>
<reference evidence="1 2" key="1">
    <citation type="submission" date="2017-10" db="EMBL/GenBank/DDBJ databases">
        <title>Comparative genomics in systemic dimorphic fungi from Ajellomycetaceae.</title>
        <authorList>
            <person name="Munoz J.F."/>
            <person name="Mcewen J.G."/>
            <person name="Clay O.K."/>
            <person name="Cuomo C.A."/>
        </authorList>
    </citation>
    <scope>NUCLEOTIDE SEQUENCE [LARGE SCALE GENOMIC DNA]</scope>
    <source>
        <strain evidence="1 2">UAMH5409</strain>
    </source>
</reference>
<sequence>MTKRRFDSASGQVFTDRVIPSFVYRSDATGPSWTHESPYLPPGWEEGSLHGANSLKHMAMRKTLMDQRPLTAGHFVHFPWELTQYLWDCLGRWEIAPYHSFKSSIKKMPVRDYVQLIRSPSFSWGTVLALSTDHVDLHGLVEISKVNNLVALDVAAPYPTKSSTNEEDGIPITMLTDRVVRSWGELALSNAAFKNLRILMLHIQTEISLRIFSYLDHFPSLEVFIVVGSPQLTDESAKDVAEKHGWTTRRVNATNRSIYECFDKYNTSKSPADKSMLPEIGSLPLLDFSLGVPEAKAYKQKHTSVWFQRPIRKNASIEHASKKRPVQPEIAKTVADVKRQRSKVVPKGQRNMNMAGLLAEFQRFIFLIYPPQKCSPLVLTQR</sequence>